<evidence type="ECO:0000313" key="4">
    <source>
        <dbReference type="Proteomes" id="UP000256899"/>
    </source>
</evidence>
<dbReference type="InterPro" id="IPR028098">
    <property type="entry name" value="Glyco_trans_4-like_N"/>
</dbReference>
<dbReference type="PANTHER" id="PTHR45947:SF3">
    <property type="entry name" value="SULFOQUINOVOSYL TRANSFERASE SQD2"/>
    <property type="match status" value="1"/>
</dbReference>
<dbReference type="RefSeq" id="WP_116015761.1">
    <property type="nucleotide sequence ID" value="NZ_QUOT01000001.1"/>
</dbReference>
<protein>
    <submittedName>
        <fullName evidence="3">Glycosyltransferase, exosortase A system-associated</fullName>
    </submittedName>
</protein>
<name>A0A3E0U2D5_9GAMM</name>
<dbReference type="CDD" id="cd03794">
    <property type="entry name" value="GT4_WbuB-like"/>
    <property type="match status" value="1"/>
</dbReference>
<dbReference type="NCBIfam" id="TIGR04063">
    <property type="entry name" value="stp3"/>
    <property type="match status" value="1"/>
</dbReference>
<dbReference type="Pfam" id="PF00534">
    <property type="entry name" value="Glycos_transf_1"/>
    <property type="match status" value="1"/>
</dbReference>
<reference evidence="4" key="1">
    <citation type="submission" date="2018-08" db="EMBL/GenBank/DDBJ databases">
        <title>Thalassotalea euphylliae genome.</title>
        <authorList>
            <person name="Summers S."/>
            <person name="Rice S.A."/>
            <person name="Freckelton M.L."/>
            <person name="Nedved B.T."/>
            <person name="Hadfield M.G."/>
        </authorList>
    </citation>
    <scope>NUCLEOTIDE SEQUENCE [LARGE SCALE GENOMIC DNA]</scope>
    <source>
        <strain evidence="4">H3</strain>
    </source>
</reference>
<feature type="domain" description="Glycosyltransferase subfamily 4-like N-terminal" evidence="2">
    <location>
        <begin position="16"/>
        <end position="190"/>
    </location>
</feature>
<dbReference type="InterPro" id="IPR024004">
    <property type="entry name" value="PEP-CTERM/XrtA_GlycosylTrfase"/>
</dbReference>
<proteinExistence type="predicted"/>
<dbReference type="PANTHER" id="PTHR45947">
    <property type="entry name" value="SULFOQUINOVOSYL TRANSFERASE SQD2"/>
    <property type="match status" value="1"/>
</dbReference>
<sequence>MKVLHVLDHSIPLHSGYTFRTRAILKMQHQLGIETCHVTSPKHGNTEALVEQIDDLLFYRSGSANGILSKLPVLNQWSIIAPLEKRILEVIEREQPDIIHAHSPALNGMAALRAGKKAELPVVYEIRAFWEDAAVDHGTCKEGDLRYQMTRSLESYVVKQADAVTTICQGLKNDLIARGVAEDKLTVIPNAVNVEQFDRITEKDNELVEQLQLSNKKVLGFIGSFYAYEGLDLLVSSLPAILEKMPDVCLLLVGGGPQEQNLKSQVAALGLSEYVMFTGRVPHDQVNQYYSLIDLLVYPRKSMRLTDLVTPLKPLEAMAQGRLFLASDVGGHHELIVDNQTGYLFSANNSSALVTKVIDIFQQPQAWSAILDNGRRYVEHQRNWRNSISNYLPVYAALTQKAVSHG</sequence>
<accession>A0A3E0U2D5</accession>
<dbReference type="InterPro" id="IPR001296">
    <property type="entry name" value="Glyco_trans_1"/>
</dbReference>
<dbReference type="Pfam" id="PF13579">
    <property type="entry name" value="Glyco_trans_4_4"/>
    <property type="match status" value="1"/>
</dbReference>
<gene>
    <name evidence="3" type="ORF">DXX94_10695</name>
</gene>
<keyword evidence="3" id="KW-0808">Transferase</keyword>
<dbReference type="EMBL" id="QUOT01000001">
    <property type="protein sequence ID" value="REL31141.1"/>
    <property type="molecule type" value="Genomic_DNA"/>
</dbReference>
<comment type="caution">
    <text evidence="3">The sequence shown here is derived from an EMBL/GenBank/DDBJ whole genome shotgun (WGS) entry which is preliminary data.</text>
</comment>
<dbReference type="Proteomes" id="UP000256899">
    <property type="component" value="Unassembled WGS sequence"/>
</dbReference>
<dbReference type="Gene3D" id="3.40.50.2000">
    <property type="entry name" value="Glycogen Phosphorylase B"/>
    <property type="match status" value="2"/>
</dbReference>
<dbReference type="SUPFAM" id="SSF53756">
    <property type="entry name" value="UDP-Glycosyltransferase/glycogen phosphorylase"/>
    <property type="match status" value="1"/>
</dbReference>
<evidence type="ECO:0000313" key="3">
    <source>
        <dbReference type="EMBL" id="REL31141.1"/>
    </source>
</evidence>
<evidence type="ECO:0000259" key="2">
    <source>
        <dbReference type="Pfam" id="PF13579"/>
    </source>
</evidence>
<organism evidence="3 4">
    <name type="scientific">Thalassotalea euphylliae</name>
    <dbReference type="NCBI Taxonomy" id="1655234"/>
    <lineage>
        <taxon>Bacteria</taxon>
        <taxon>Pseudomonadati</taxon>
        <taxon>Pseudomonadota</taxon>
        <taxon>Gammaproteobacteria</taxon>
        <taxon>Alteromonadales</taxon>
        <taxon>Colwelliaceae</taxon>
        <taxon>Thalassotalea</taxon>
    </lineage>
</organism>
<dbReference type="InterPro" id="IPR050194">
    <property type="entry name" value="Glycosyltransferase_grp1"/>
</dbReference>
<dbReference type="GO" id="GO:0016758">
    <property type="term" value="F:hexosyltransferase activity"/>
    <property type="evidence" value="ECO:0007669"/>
    <property type="project" value="TreeGrafter"/>
</dbReference>
<keyword evidence="4" id="KW-1185">Reference proteome</keyword>
<feature type="domain" description="Glycosyl transferase family 1" evidence="1">
    <location>
        <begin position="209"/>
        <end position="373"/>
    </location>
</feature>
<dbReference type="AlphaFoldDB" id="A0A3E0U2D5"/>
<evidence type="ECO:0000259" key="1">
    <source>
        <dbReference type="Pfam" id="PF00534"/>
    </source>
</evidence>